<dbReference type="Gene3D" id="2.60.40.4070">
    <property type="match status" value="1"/>
</dbReference>
<gene>
    <name evidence="2" type="ORF">E6K72_10955</name>
</gene>
<reference evidence="2 3" key="1">
    <citation type="journal article" date="2019" name="Nat. Microbiol.">
        <title>Mediterranean grassland soil C-N compound turnover is dependent on rainfall and depth, and is mediated by genomically divergent microorganisms.</title>
        <authorList>
            <person name="Diamond S."/>
            <person name="Andeer P.F."/>
            <person name="Li Z."/>
            <person name="Crits-Christoph A."/>
            <person name="Burstein D."/>
            <person name="Anantharaman K."/>
            <person name="Lane K.R."/>
            <person name="Thomas B.C."/>
            <person name="Pan C."/>
            <person name="Northen T.R."/>
            <person name="Banfield J.F."/>
        </authorList>
    </citation>
    <scope>NUCLEOTIDE SEQUENCE [LARGE SCALE GENOMIC DNA]</scope>
    <source>
        <strain evidence="2">WS_2</strain>
    </source>
</reference>
<dbReference type="GO" id="GO:0005509">
    <property type="term" value="F:calcium ion binding"/>
    <property type="evidence" value="ECO:0007669"/>
    <property type="project" value="InterPro"/>
</dbReference>
<dbReference type="Proteomes" id="UP000317716">
    <property type="component" value="Unassembled WGS sequence"/>
</dbReference>
<dbReference type="InterPro" id="IPR013783">
    <property type="entry name" value="Ig-like_fold"/>
</dbReference>
<name>A0A538SI04_UNCEI</name>
<organism evidence="2 3">
    <name type="scientific">Eiseniibacteriota bacterium</name>
    <dbReference type="NCBI Taxonomy" id="2212470"/>
    <lineage>
        <taxon>Bacteria</taxon>
        <taxon>Candidatus Eiseniibacteriota</taxon>
    </lineage>
</organism>
<dbReference type="InterPro" id="IPR015919">
    <property type="entry name" value="Cadherin-like_sf"/>
</dbReference>
<evidence type="ECO:0000313" key="2">
    <source>
        <dbReference type="EMBL" id="TMQ50988.1"/>
    </source>
</evidence>
<dbReference type="AlphaFoldDB" id="A0A538SI04"/>
<dbReference type="GO" id="GO:0016020">
    <property type="term" value="C:membrane"/>
    <property type="evidence" value="ECO:0007669"/>
    <property type="project" value="InterPro"/>
</dbReference>
<feature type="region of interest" description="Disordered" evidence="1">
    <location>
        <begin position="182"/>
        <end position="202"/>
    </location>
</feature>
<dbReference type="EMBL" id="VBOS01000394">
    <property type="protein sequence ID" value="TMQ50988.1"/>
    <property type="molecule type" value="Genomic_DNA"/>
</dbReference>
<evidence type="ECO:0000256" key="1">
    <source>
        <dbReference type="SAM" id="MobiDB-lite"/>
    </source>
</evidence>
<dbReference type="Gene3D" id="2.60.40.10">
    <property type="entry name" value="Immunoglobulins"/>
    <property type="match status" value="1"/>
</dbReference>
<sequence length="277" mass="29454">MGFGEQDPVARRVITHTLDPTLPSPSPAKVIPNYPDTNFADSGLFPDFPILSPRLSPDGTRTALGSKQIYAVRRNMNLPPRITQVGTQGVADTTAKTPPINAANGLPTSVQVLSTDPEGDPITCQAYFLRSGMTFDTTTCTLNWTPAEIIGTTVYVKFLVTTNSGGSDQIIAELHVVAPPQPGSAEHARALDGAEPDGPNPTHGRFAITAPLVPGSTVTLEVLDVSGRRVATVRGSPGSQLVWDGRDRGGRAAAPGIYLYRMEVGQYRKEGNVVVLR</sequence>
<dbReference type="SUPFAM" id="SSF49313">
    <property type="entry name" value="Cadherin-like"/>
    <property type="match status" value="1"/>
</dbReference>
<evidence type="ECO:0008006" key="4">
    <source>
        <dbReference type="Google" id="ProtNLM"/>
    </source>
</evidence>
<comment type="caution">
    <text evidence="2">The sequence shown here is derived from an EMBL/GenBank/DDBJ whole genome shotgun (WGS) entry which is preliminary data.</text>
</comment>
<protein>
    <recommendedName>
        <fullName evidence="4">T9SS type A sorting domain-containing protein</fullName>
    </recommendedName>
</protein>
<proteinExistence type="predicted"/>
<accession>A0A538SI04</accession>
<evidence type="ECO:0000313" key="3">
    <source>
        <dbReference type="Proteomes" id="UP000317716"/>
    </source>
</evidence>